<gene>
    <name evidence="1" type="ORF">GCM10010136_30850</name>
</gene>
<evidence type="ECO:0000313" key="1">
    <source>
        <dbReference type="EMBL" id="GHC78813.1"/>
    </source>
</evidence>
<comment type="caution">
    <text evidence="1">The sequence shown here is derived from an EMBL/GenBank/DDBJ whole genome shotgun (WGS) entry which is preliminary data.</text>
</comment>
<proteinExistence type="predicted"/>
<name>A0A8J3DR14_9HYPH</name>
<reference evidence="1" key="2">
    <citation type="submission" date="2020-09" db="EMBL/GenBank/DDBJ databases">
        <authorList>
            <person name="Sun Q."/>
            <person name="Kim S."/>
        </authorList>
    </citation>
    <scope>NUCLEOTIDE SEQUENCE</scope>
    <source>
        <strain evidence="1">KCTC 42097</strain>
    </source>
</reference>
<sequence>MPHLFADIEHRRFVTLSFADYDAAADRQTIEFGAHGIDGSLIRRFLITPSAQACGSYGRALRNANKLKSKDAIQTR</sequence>
<evidence type="ECO:0000313" key="2">
    <source>
        <dbReference type="Proteomes" id="UP000641137"/>
    </source>
</evidence>
<protein>
    <submittedName>
        <fullName evidence="1">Uncharacterized protein</fullName>
    </submittedName>
</protein>
<keyword evidence="2" id="KW-1185">Reference proteome</keyword>
<dbReference type="Proteomes" id="UP000641137">
    <property type="component" value="Unassembled WGS sequence"/>
</dbReference>
<organism evidence="1 2">
    <name type="scientific">Limoniibacter endophyticus</name>
    <dbReference type="NCBI Taxonomy" id="1565040"/>
    <lineage>
        <taxon>Bacteria</taxon>
        <taxon>Pseudomonadati</taxon>
        <taxon>Pseudomonadota</taxon>
        <taxon>Alphaproteobacteria</taxon>
        <taxon>Hyphomicrobiales</taxon>
        <taxon>Bartonellaceae</taxon>
        <taxon>Limoniibacter</taxon>
    </lineage>
</organism>
<accession>A0A8J3DR14</accession>
<dbReference type="AlphaFoldDB" id="A0A8J3DR14"/>
<dbReference type="EMBL" id="BMZO01000011">
    <property type="protein sequence ID" value="GHC78813.1"/>
    <property type="molecule type" value="Genomic_DNA"/>
</dbReference>
<reference evidence="1" key="1">
    <citation type="journal article" date="2014" name="Int. J. Syst. Evol. Microbiol.">
        <title>Complete genome sequence of Corynebacterium casei LMG S-19264T (=DSM 44701T), isolated from a smear-ripened cheese.</title>
        <authorList>
            <consortium name="US DOE Joint Genome Institute (JGI-PGF)"/>
            <person name="Walter F."/>
            <person name="Albersmeier A."/>
            <person name="Kalinowski J."/>
            <person name="Ruckert C."/>
        </authorList>
    </citation>
    <scope>NUCLEOTIDE SEQUENCE</scope>
    <source>
        <strain evidence="1">KCTC 42097</strain>
    </source>
</reference>